<feature type="transmembrane region" description="Helical" evidence="1">
    <location>
        <begin position="59"/>
        <end position="81"/>
    </location>
</feature>
<accession>A0ABT9YZR0</accession>
<gene>
    <name evidence="2" type="ORF">J2S02_000869</name>
</gene>
<feature type="transmembrane region" description="Helical" evidence="1">
    <location>
        <begin position="167"/>
        <end position="186"/>
    </location>
</feature>
<dbReference type="InterPro" id="IPR010288">
    <property type="entry name" value="EcsB_ABC"/>
</dbReference>
<keyword evidence="3" id="KW-1185">Reference proteome</keyword>
<evidence type="ECO:0000313" key="2">
    <source>
        <dbReference type="EMBL" id="MDQ0224540.1"/>
    </source>
</evidence>
<dbReference type="Proteomes" id="UP001232245">
    <property type="component" value="Unassembled WGS sequence"/>
</dbReference>
<evidence type="ECO:0000313" key="3">
    <source>
        <dbReference type="Proteomes" id="UP001232245"/>
    </source>
</evidence>
<feature type="transmembrane region" description="Helical" evidence="1">
    <location>
        <begin position="21"/>
        <end position="47"/>
    </location>
</feature>
<sequence length="384" mass="45792">MSGYQLFYGRLKQDLRNQWKIIHSIFDWTIIVYLLIPALVFGGIMYYSWWQAPPTWLKGFSIISFAFIGFFLSWQGMIRTFMEEADQLYLLQHKQKVIQMRCLGAIYSFVLLLVKWVIVLLLLLPLTKHFNEWNVNLLITTIYYFFSLNLFISTYKQLTFRYHFWKKWLVISFAAILLGILTFLVMNQSSVIVLPLLASVLCIFSIRQLYIYQRQYRTFSTDVENEKMKKVKLSSFILTINPEIHMPKQKPKKRSIILWGRSERIFKSRTPVNGVTELFIKAFLREKTYIFNYIQFISLTSALIILSPIWLKWGVFIAFWFFFQEWLRLLFHELIKQNPYFVIEKEKKDYLIQAQGKCKRIFASPGIIFLFIVTSITTGIAIIF</sequence>
<feature type="transmembrane region" description="Helical" evidence="1">
    <location>
        <begin position="361"/>
        <end position="383"/>
    </location>
</feature>
<dbReference type="EMBL" id="JAUSTZ010000002">
    <property type="protein sequence ID" value="MDQ0224540.1"/>
    <property type="molecule type" value="Genomic_DNA"/>
</dbReference>
<feature type="transmembrane region" description="Helical" evidence="1">
    <location>
        <begin position="135"/>
        <end position="155"/>
    </location>
</feature>
<dbReference type="Pfam" id="PF05975">
    <property type="entry name" value="EcsB"/>
    <property type="match status" value="1"/>
</dbReference>
<proteinExistence type="predicted"/>
<dbReference type="RefSeq" id="WP_170944412.1">
    <property type="nucleotide sequence ID" value="NZ_CADEPK010000105.1"/>
</dbReference>
<reference evidence="2 3" key="1">
    <citation type="submission" date="2023-07" db="EMBL/GenBank/DDBJ databases">
        <title>Genomic Encyclopedia of Type Strains, Phase IV (KMG-IV): sequencing the most valuable type-strain genomes for metagenomic binning, comparative biology and taxonomic classification.</title>
        <authorList>
            <person name="Goeker M."/>
        </authorList>
    </citation>
    <scope>NUCLEOTIDE SEQUENCE [LARGE SCALE GENOMIC DNA]</scope>
    <source>
        <strain evidence="2 3">DSM 17723</strain>
    </source>
</reference>
<keyword evidence="1" id="KW-0812">Transmembrane</keyword>
<feature type="transmembrane region" description="Helical" evidence="1">
    <location>
        <begin position="289"/>
        <end position="307"/>
    </location>
</feature>
<organism evidence="2 3">
    <name type="scientific">Metabacillus niabensis</name>
    <dbReference type="NCBI Taxonomy" id="324854"/>
    <lineage>
        <taxon>Bacteria</taxon>
        <taxon>Bacillati</taxon>
        <taxon>Bacillota</taxon>
        <taxon>Bacilli</taxon>
        <taxon>Bacillales</taxon>
        <taxon>Bacillaceae</taxon>
        <taxon>Metabacillus</taxon>
    </lineage>
</organism>
<protein>
    <submittedName>
        <fullName evidence="2">ABC-type exoprotein transport system permease subunit</fullName>
    </submittedName>
</protein>
<feature type="transmembrane region" description="Helical" evidence="1">
    <location>
        <begin position="102"/>
        <end position="123"/>
    </location>
</feature>
<feature type="transmembrane region" description="Helical" evidence="1">
    <location>
        <begin position="192"/>
        <end position="210"/>
    </location>
</feature>
<keyword evidence="1" id="KW-0472">Membrane</keyword>
<name>A0ABT9YZR0_9BACI</name>
<keyword evidence="1" id="KW-1133">Transmembrane helix</keyword>
<comment type="caution">
    <text evidence="2">The sequence shown here is derived from an EMBL/GenBank/DDBJ whole genome shotgun (WGS) entry which is preliminary data.</text>
</comment>
<evidence type="ECO:0000256" key="1">
    <source>
        <dbReference type="SAM" id="Phobius"/>
    </source>
</evidence>